<dbReference type="OMA" id="ENAFCHR"/>
<dbReference type="EnsemblPlants" id="Bo3g012210.1">
    <property type="protein sequence ID" value="Bo3g012210.1"/>
    <property type="gene ID" value="Bo3g012210"/>
</dbReference>
<feature type="chain" id="PRO_5002268705" evidence="1">
    <location>
        <begin position="25"/>
        <end position="110"/>
    </location>
</feature>
<dbReference type="Proteomes" id="UP000032141">
    <property type="component" value="Chromosome C3"/>
</dbReference>
<organism evidence="2 3">
    <name type="scientific">Brassica oleracea var. oleracea</name>
    <dbReference type="NCBI Taxonomy" id="109376"/>
    <lineage>
        <taxon>Eukaryota</taxon>
        <taxon>Viridiplantae</taxon>
        <taxon>Streptophyta</taxon>
        <taxon>Embryophyta</taxon>
        <taxon>Tracheophyta</taxon>
        <taxon>Spermatophyta</taxon>
        <taxon>Magnoliopsida</taxon>
        <taxon>eudicotyledons</taxon>
        <taxon>Gunneridae</taxon>
        <taxon>Pentapetalae</taxon>
        <taxon>rosids</taxon>
        <taxon>malvids</taxon>
        <taxon>Brassicales</taxon>
        <taxon>Brassicaceae</taxon>
        <taxon>Brassiceae</taxon>
        <taxon>Brassica</taxon>
    </lineage>
</organism>
<name>A0A0D3B1I9_BRAOL</name>
<feature type="signal peptide" evidence="1">
    <location>
        <begin position="1"/>
        <end position="24"/>
    </location>
</feature>
<accession>A0A0D3B1I9</accession>
<evidence type="ECO:0000256" key="1">
    <source>
        <dbReference type="SAM" id="SignalP"/>
    </source>
</evidence>
<keyword evidence="1" id="KW-0732">Signal</keyword>
<keyword evidence="3" id="KW-1185">Reference proteome</keyword>
<dbReference type="HOGENOM" id="CLU_2174501_0_0_1"/>
<evidence type="ECO:0000313" key="3">
    <source>
        <dbReference type="Proteomes" id="UP000032141"/>
    </source>
</evidence>
<dbReference type="AlphaFoldDB" id="A0A0D3B1I9"/>
<dbReference type="Gramene" id="Bo3g012210.1">
    <property type="protein sequence ID" value="Bo3g012210.1"/>
    <property type="gene ID" value="Bo3g012210"/>
</dbReference>
<sequence length="110" mass="12366">MAGKMCMMMMVMIMVIMKCDLKACNEIDYMEKDVLCLENCIIKCGEDNYQCQTLCYDDCDPSLIGEERPIMPPGQSENAFCHRDCSIECGSDADCMEPCVKICPETTSLC</sequence>
<protein>
    <submittedName>
        <fullName evidence="2">Uncharacterized protein</fullName>
    </submittedName>
</protein>
<proteinExistence type="predicted"/>
<dbReference type="STRING" id="109376.A0A0D3B1I9"/>
<evidence type="ECO:0000313" key="2">
    <source>
        <dbReference type="EnsemblPlants" id="Bo3g012210.1"/>
    </source>
</evidence>
<reference evidence="2" key="2">
    <citation type="submission" date="2015-03" db="UniProtKB">
        <authorList>
            <consortium name="EnsemblPlants"/>
        </authorList>
    </citation>
    <scope>IDENTIFICATION</scope>
</reference>
<reference evidence="2 3" key="1">
    <citation type="journal article" date="2014" name="Genome Biol.">
        <title>Transcriptome and methylome profiling reveals relics of genome dominance in the mesopolyploid Brassica oleracea.</title>
        <authorList>
            <person name="Parkin I.A."/>
            <person name="Koh C."/>
            <person name="Tang H."/>
            <person name="Robinson S.J."/>
            <person name="Kagale S."/>
            <person name="Clarke W.E."/>
            <person name="Town C.D."/>
            <person name="Nixon J."/>
            <person name="Krishnakumar V."/>
            <person name="Bidwell S.L."/>
            <person name="Denoeud F."/>
            <person name="Belcram H."/>
            <person name="Links M.G."/>
            <person name="Just J."/>
            <person name="Clarke C."/>
            <person name="Bender T."/>
            <person name="Huebert T."/>
            <person name="Mason A.S."/>
            <person name="Pires J.C."/>
            <person name="Barker G."/>
            <person name="Moore J."/>
            <person name="Walley P.G."/>
            <person name="Manoli S."/>
            <person name="Batley J."/>
            <person name="Edwards D."/>
            <person name="Nelson M.N."/>
            <person name="Wang X."/>
            <person name="Paterson A.H."/>
            <person name="King G."/>
            <person name="Bancroft I."/>
            <person name="Chalhoub B."/>
            <person name="Sharpe A.G."/>
        </authorList>
    </citation>
    <scope>NUCLEOTIDE SEQUENCE</scope>
    <source>
        <strain evidence="2 3">cv. TO1000</strain>
    </source>
</reference>